<dbReference type="Gene3D" id="3.40.630.30">
    <property type="match status" value="1"/>
</dbReference>
<dbReference type="PANTHER" id="PTHR43877:SF2">
    <property type="entry name" value="AMINOALKYLPHOSPHONATE N-ACETYLTRANSFERASE-RELATED"/>
    <property type="match status" value="1"/>
</dbReference>
<evidence type="ECO:0000313" key="4">
    <source>
        <dbReference type="EMBL" id="MFC4629779.1"/>
    </source>
</evidence>
<dbReference type="PANTHER" id="PTHR43877">
    <property type="entry name" value="AMINOALKYLPHOSPHONATE N-ACETYLTRANSFERASE-RELATED-RELATED"/>
    <property type="match status" value="1"/>
</dbReference>
<dbReference type="EC" id="2.3.1.-" evidence="4"/>
<feature type="domain" description="N-acetyltransferase" evidence="3">
    <location>
        <begin position="7"/>
        <end position="162"/>
    </location>
</feature>
<evidence type="ECO:0000256" key="1">
    <source>
        <dbReference type="ARBA" id="ARBA00022679"/>
    </source>
</evidence>
<keyword evidence="2 4" id="KW-0012">Acyltransferase</keyword>
<evidence type="ECO:0000313" key="5">
    <source>
        <dbReference type="Proteomes" id="UP001596011"/>
    </source>
</evidence>
<dbReference type="RefSeq" id="WP_377136932.1">
    <property type="nucleotide sequence ID" value="NZ_JBHSFI010000005.1"/>
</dbReference>
<comment type="caution">
    <text evidence="4">The sequence shown here is derived from an EMBL/GenBank/DDBJ whole genome shotgun (WGS) entry which is preliminary data.</text>
</comment>
<dbReference type="InterPro" id="IPR016181">
    <property type="entry name" value="Acyl_CoA_acyltransferase"/>
</dbReference>
<dbReference type="CDD" id="cd04301">
    <property type="entry name" value="NAT_SF"/>
    <property type="match status" value="1"/>
</dbReference>
<dbReference type="GO" id="GO:0016746">
    <property type="term" value="F:acyltransferase activity"/>
    <property type="evidence" value="ECO:0007669"/>
    <property type="project" value="UniProtKB-KW"/>
</dbReference>
<organism evidence="4 5">
    <name type="scientific">Promicromonospora alba</name>
    <dbReference type="NCBI Taxonomy" id="1616110"/>
    <lineage>
        <taxon>Bacteria</taxon>
        <taxon>Bacillati</taxon>
        <taxon>Actinomycetota</taxon>
        <taxon>Actinomycetes</taxon>
        <taxon>Micrococcales</taxon>
        <taxon>Promicromonosporaceae</taxon>
        <taxon>Promicromonospora</taxon>
    </lineage>
</organism>
<evidence type="ECO:0000259" key="3">
    <source>
        <dbReference type="PROSITE" id="PS51186"/>
    </source>
</evidence>
<name>A0ABV9HKH5_9MICO</name>
<dbReference type="InterPro" id="IPR050832">
    <property type="entry name" value="Bact_Acetyltransf"/>
</dbReference>
<dbReference type="PROSITE" id="PS51186">
    <property type="entry name" value="GNAT"/>
    <property type="match status" value="1"/>
</dbReference>
<gene>
    <name evidence="4" type="ORF">ACFO6V_16145</name>
</gene>
<dbReference type="InterPro" id="IPR000182">
    <property type="entry name" value="GNAT_dom"/>
</dbReference>
<dbReference type="EMBL" id="JBHSFI010000005">
    <property type="protein sequence ID" value="MFC4629779.1"/>
    <property type="molecule type" value="Genomic_DNA"/>
</dbReference>
<keyword evidence="5" id="KW-1185">Reference proteome</keyword>
<dbReference type="SUPFAM" id="SSF55729">
    <property type="entry name" value="Acyl-CoA N-acyltransferases (Nat)"/>
    <property type="match status" value="1"/>
</dbReference>
<dbReference type="Pfam" id="PF00583">
    <property type="entry name" value="Acetyltransf_1"/>
    <property type="match status" value="1"/>
</dbReference>
<sequence>MTDIVRTVGRDCPPELGLGALLTAYHLRTEEEKGAAVADADALPARYRAEISDPRSAFADDVILVARRGDRPAGCVVVTAPVAGRVEIKRLWTVPELRGHGIASALVGAALTHAAAVGVGTVALSVWTWRTGALGLYERLGFAMVESWDERDDLVCMERAVRPTDNV</sequence>
<evidence type="ECO:0000256" key="2">
    <source>
        <dbReference type="ARBA" id="ARBA00023315"/>
    </source>
</evidence>
<reference evidence="5" key="1">
    <citation type="journal article" date="2019" name="Int. J. Syst. Evol. Microbiol.">
        <title>The Global Catalogue of Microorganisms (GCM) 10K type strain sequencing project: providing services to taxonomists for standard genome sequencing and annotation.</title>
        <authorList>
            <consortium name="The Broad Institute Genomics Platform"/>
            <consortium name="The Broad Institute Genome Sequencing Center for Infectious Disease"/>
            <person name="Wu L."/>
            <person name="Ma J."/>
        </authorList>
    </citation>
    <scope>NUCLEOTIDE SEQUENCE [LARGE SCALE GENOMIC DNA]</scope>
    <source>
        <strain evidence="5">CCUG 42722</strain>
    </source>
</reference>
<keyword evidence="1 4" id="KW-0808">Transferase</keyword>
<dbReference type="Proteomes" id="UP001596011">
    <property type="component" value="Unassembled WGS sequence"/>
</dbReference>
<proteinExistence type="predicted"/>
<protein>
    <submittedName>
        <fullName evidence="4">GNAT family N-acetyltransferase</fullName>
        <ecNumber evidence="4">2.3.1.-</ecNumber>
    </submittedName>
</protein>
<accession>A0ABV9HKH5</accession>